<dbReference type="OrthoDB" id="135079at2157"/>
<name>A0A1N7C038_9EURY</name>
<dbReference type="InterPro" id="IPR007211">
    <property type="entry name" value="DUF378"/>
</dbReference>
<organism evidence="2 3">
    <name type="scientific">Haladaptatus litoreus</name>
    <dbReference type="NCBI Taxonomy" id="553468"/>
    <lineage>
        <taxon>Archaea</taxon>
        <taxon>Methanobacteriati</taxon>
        <taxon>Methanobacteriota</taxon>
        <taxon>Stenosarchaea group</taxon>
        <taxon>Halobacteria</taxon>
        <taxon>Halobacteriales</taxon>
        <taxon>Haladaptataceae</taxon>
        <taxon>Haladaptatus</taxon>
    </lineage>
</organism>
<dbReference type="Pfam" id="PF04070">
    <property type="entry name" value="DUF378"/>
    <property type="match status" value="1"/>
</dbReference>
<dbReference type="EMBL" id="FTNO01000002">
    <property type="protein sequence ID" value="SIR56824.1"/>
    <property type="molecule type" value="Genomic_DNA"/>
</dbReference>
<evidence type="ECO:0000256" key="1">
    <source>
        <dbReference type="SAM" id="Phobius"/>
    </source>
</evidence>
<keyword evidence="1" id="KW-1133">Transmembrane helix</keyword>
<keyword evidence="1" id="KW-0472">Membrane</keyword>
<reference evidence="3" key="1">
    <citation type="submission" date="2017-01" db="EMBL/GenBank/DDBJ databases">
        <authorList>
            <person name="Varghese N."/>
            <person name="Submissions S."/>
        </authorList>
    </citation>
    <scope>NUCLEOTIDE SEQUENCE [LARGE SCALE GENOMIC DNA]</scope>
    <source>
        <strain evidence="3">CGMCC 1.7737</strain>
    </source>
</reference>
<dbReference type="AlphaFoldDB" id="A0A1N7C038"/>
<protein>
    <recommendedName>
        <fullName evidence="4">DUF378 domain-containing protein</fullName>
    </recommendedName>
</protein>
<dbReference type="PANTHER" id="PTHR37304:SF1">
    <property type="entry name" value="MEMBRANE PROTEIN"/>
    <property type="match status" value="1"/>
</dbReference>
<evidence type="ECO:0000313" key="2">
    <source>
        <dbReference type="EMBL" id="SIR56824.1"/>
    </source>
</evidence>
<proteinExistence type="predicted"/>
<dbReference type="RefSeq" id="WP_076430833.1">
    <property type="nucleotide sequence ID" value="NZ_FTNO01000002.1"/>
</dbReference>
<feature type="transmembrane region" description="Helical" evidence="1">
    <location>
        <begin position="62"/>
        <end position="82"/>
    </location>
</feature>
<gene>
    <name evidence="2" type="ORF">SAMN05421858_2865</name>
</gene>
<keyword evidence="1" id="KW-0812">Transmembrane</keyword>
<evidence type="ECO:0008006" key="4">
    <source>
        <dbReference type="Google" id="ProtNLM"/>
    </source>
</evidence>
<sequence>MATDSTVRASGAMETNGLDWFSILLVVIGALNWGIVGITSLIGGQVNVVRQGMGMLFLPDVAQILTNLVYVLVGLAGLYFIYTSYKIRRASRQTTRQPVQQTE</sequence>
<keyword evidence="3" id="KW-1185">Reference proteome</keyword>
<evidence type="ECO:0000313" key="3">
    <source>
        <dbReference type="Proteomes" id="UP000186914"/>
    </source>
</evidence>
<feature type="transmembrane region" description="Helical" evidence="1">
    <location>
        <begin position="20"/>
        <end position="42"/>
    </location>
</feature>
<dbReference type="Proteomes" id="UP000186914">
    <property type="component" value="Unassembled WGS sequence"/>
</dbReference>
<accession>A0A1N7C038</accession>
<dbReference type="PANTHER" id="PTHR37304">
    <property type="entry name" value="MEMBRANE PROTEIN-RELATED"/>
    <property type="match status" value="1"/>
</dbReference>